<dbReference type="EMBL" id="PTQR01000014">
    <property type="protein sequence ID" value="TKX26191.1"/>
    <property type="molecule type" value="Genomic_DNA"/>
</dbReference>
<evidence type="ECO:0000313" key="2">
    <source>
        <dbReference type="EMBL" id="TKX26191.1"/>
    </source>
</evidence>
<keyword evidence="1" id="KW-0732">Signal</keyword>
<accession>A0A4U7B8U3</accession>
<proteinExistence type="predicted"/>
<gene>
    <name evidence="2" type="ORF">C1H76_1544</name>
</gene>
<protein>
    <submittedName>
        <fullName evidence="2">Uncharacterized protein</fullName>
    </submittedName>
</protein>
<evidence type="ECO:0000256" key="1">
    <source>
        <dbReference type="SAM" id="SignalP"/>
    </source>
</evidence>
<sequence>MVSFRCVLVFWAFFPSIISGMASTAVGDEALFMYHAYKIEFESPPMGPKTIAAGCSGALKKGLCSFKAFIGYIAFDTHGEDWKQGPAPDFGSSPDVQQVRRYQQLKTWGYEGHYESRRVIGRDKATHDVVLKAMTDSVQNARKLNPTGWQDELDIMRSSAERIHAARAQANHDRLIQTLRDSETVRSNGIKIETVKSAPSIVDNEVHDEFDSQKTLDGISDKKLRSKLEREVASLRGATGKKGGQTKAGKSFQRHAEVARTLATIVERLNGNPDC</sequence>
<dbReference type="Proteomes" id="UP000308133">
    <property type="component" value="Unassembled WGS sequence"/>
</dbReference>
<evidence type="ECO:0000313" key="3">
    <source>
        <dbReference type="Proteomes" id="UP000308133"/>
    </source>
</evidence>
<name>A0A4U7B8U3_9PEZI</name>
<comment type="caution">
    <text evidence="2">The sequence shown here is derived from an EMBL/GenBank/DDBJ whole genome shotgun (WGS) entry which is preliminary data.</text>
</comment>
<organism evidence="2 3">
    <name type="scientific">Elsinoe australis</name>
    <dbReference type="NCBI Taxonomy" id="40998"/>
    <lineage>
        <taxon>Eukaryota</taxon>
        <taxon>Fungi</taxon>
        <taxon>Dikarya</taxon>
        <taxon>Ascomycota</taxon>
        <taxon>Pezizomycotina</taxon>
        <taxon>Dothideomycetes</taxon>
        <taxon>Dothideomycetidae</taxon>
        <taxon>Myriangiales</taxon>
        <taxon>Elsinoaceae</taxon>
        <taxon>Elsinoe</taxon>
    </lineage>
</organism>
<feature type="chain" id="PRO_5020367031" evidence="1">
    <location>
        <begin position="21"/>
        <end position="275"/>
    </location>
</feature>
<reference evidence="2 3" key="1">
    <citation type="submission" date="2018-02" db="EMBL/GenBank/DDBJ databases">
        <title>Draft genome sequences of Elsinoe sp., causing black scab on jojoba.</title>
        <authorList>
            <person name="Stodart B."/>
            <person name="Jeffress S."/>
            <person name="Ash G."/>
            <person name="Arun Chinnappa K."/>
        </authorList>
    </citation>
    <scope>NUCLEOTIDE SEQUENCE [LARGE SCALE GENOMIC DNA]</scope>
    <source>
        <strain evidence="2 3">Hillstone_2</strain>
    </source>
</reference>
<feature type="signal peptide" evidence="1">
    <location>
        <begin position="1"/>
        <end position="20"/>
    </location>
</feature>
<dbReference type="AlphaFoldDB" id="A0A4U7B8U3"/>